<dbReference type="OMA" id="YWSTINT"/>
<dbReference type="PROSITE" id="PS51406">
    <property type="entry name" value="FIBRINOGEN_C_2"/>
    <property type="match status" value="1"/>
</dbReference>
<dbReference type="InterPro" id="IPR020837">
    <property type="entry name" value="Fibrinogen_CS"/>
</dbReference>
<organism evidence="3 4">
    <name type="scientific">Ciona savignyi</name>
    <name type="common">Pacific transparent sea squirt</name>
    <dbReference type="NCBI Taxonomy" id="51511"/>
    <lineage>
        <taxon>Eukaryota</taxon>
        <taxon>Metazoa</taxon>
        <taxon>Chordata</taxon>
        <taxon>Tunicata</taxon>
        <taxon>Ascidiacea</taxon>
        <taxon>Phlebobranchia</taxon>
        <taxon>Cionidae</taxon>
        <taxon>Ciona</taxon>
    </lineage>
</organism>
<reference evidence="4" key="1">
    <citation type="submission" date="2003-08" db="EMBL/GenBank/DDBJ databases">
        <authorList>
            <person name="Birren B."/>
            <person name="Nusbaum C."/>
            <person name="Abebe A."/>
            <person name="Abouelleil A."/>
            <person name="Adekoya E."/>
            <person name="Ait-zahra M."/>
            <person name="Allen N."/>
            <person name="Allen T."/>
            <person name="An P."/>
            <person name="Anderson M."/>
            <person name="Anderson S."/>
            <person name="Arachchi H."/>
            <person name="Armbruster J."/>
            <person name="Bachantsang P."/>
            <person name="Baldwin J."/>
            <person name="Barry A."/>
            <person name="Bayul T."/>
            <person name="Blitshsteyn B."/>
            <person name="Bloom T."/>
            <person name="Blye J."/>
            <person name="Boguslavskiy L."/>
            <person name="Borowsky M."/>
            <person name="Boukhgalter B."/>
            <person name="Brunache A."/>
            <person name="Butler J."/>
            <person name="Calixte N."/>
            <person name="Calvo S."/>
            <person name="Camarata J."/>
            <person name="Campo K."/>
            <person name="Chang J."/>
            <person name="Cheshatsang Y."/>
            <person name="Citroen M."/>
            <person name="Collymore A."/>
            <person name="Considine T."/>
            <person name="Cook A."/>
            <person name="Cooke P."/>
            <person name="Corum B."/>
            <person name="Cuomo C."/>
            <person name="David R."/>
            <person name="Dawoe T."/>
            <person name="Degray S."/>
            <person name="Dodge S."/>
            <person name="Dooley K."/>
            <person name="Dorje P."/>
            <person name="Dorjee K."/>
            <person name="Dorris L."/>
            <person name="Duffey N."/>
            <person name="Dupes A."/>
            <person name="Elkins T."/>
            <person name="Engels R."/>
            <person name="Erickson J."/>
            <person name="Farina A."/>
            <person name="Faro S."/>
            <person name="Ferreira P."/>
            <person name="Fischer H."/>
            <person name="Fitzgerald M."/>
            <person name="Foley K."/>
            <person name="Gage D."/>
            <person name="Galagan J."/>
            <person name="Gearin G."/>
            <person name="Gnerre S."/>
            <person name="Gnirke A."/>
            <person name="Goyette A."/>
            <person name="Graham J."/>
            <person name="Grandbois E."/>
            <person name="Gyaltsen K."/>
            <person name="Hafez N."/>
            <person name="Hagopian D."/>
            <person name="Hagos B."/>
            <person name="Hall J."/>
            <person name="Hatcher B."/>
            <person name="Heller A."/>
            <person name="Higgins H."/>
            <person name="Honan T."/>
            <person name="Horn A."/>
            <person name="Houde N."/>
            <person name="Hughes L."/>
            <person name="Hulme W."/>
            <person name="Husby E."/>
            <person name="Iliev I."/>
            <person name="Jaffe D."/>
            <person name="Jones C."/>
            <person name="Kamal M."/>
            <person name="Kamat A."/>
            <person name="Kamvysselis M."/>
            <person name="Karlsson E."/>
            <person name="Kells C."/>
            <person name="Kieu A."/>
            <person name="Kisner P."/>
            <person name="Kodira C."/>
            <person name="Kulbokas E."/>
            <person name="Labutti K."/>
            <person name="Lama D."/>
            <person name="Landers T."/>
            <person name="Leger J."/>
            <person name="Levine S."/>
            <person name="Lewis D."/>
            <person name="Lewis T."/>
            <person name="Lindblad-toh K."/>
            <person name="Liu X."/>
            <person name="Lokyitsang T."/>
            <person name="Lokyitsang Y."/>
            <person name="Lucien O."/>
            <person name="Lui A."/>
            <person name="Ma L.J."/>
            <person name="Mabbitt R."/>
            <person name="Macdonald J."/>
            <person name="Maclean C."/>
            <person name="Major J."/>
            <person name="Manning J."/>
            <person name="Marabella R."/>
            <person name="Maru K."/>
            <person name="Matthews C."/>
            <person name="Mauceli E."/>
            <person name="Mccarthy M."/>
            <person name="Mcdonough S."/>
            <person name="Mcghee T."/>
            <person name="Meldrim J."/>
            <person name="Meneus L."/>
            <person name="Mesirov J."/>
            <person name="Mihalev A."/>
            <person name="Mihova T."/>
            <person name="Mikkelsen T."/>
            <person name="Mlenga V."/>
            <person name="Moru K."/>
            <person name="Mozes J."/>
            <person name="Mulrain L."/>
            <person name="Munson G."/>
            <person name="Naylor J."/>
            <person name="Newes C."/>
            <person name="Nguyen C."/>
            <person name="Nguyen N."/>
            <person name="Nguyen T."/>
            <person name="Nicol R."/>
            <person name="Nielsen C."/>
            <person name="Nizzari M."/>
            <person name="Norbu C."/>
            <person name="Norbu N."/>
            <person name="O'donnell P."/>
            <person name="Okoawo O."/>
            <person name="O'leary S."/>
            <person name="Omotosho B."/>
            <person name="O'neill K."/>
            <person name="Osman S."/>
            <person name="Parker S."/>
            <person name="Perrin D."/>
            <person name="Phunkhang P."/>
            <person name="Piqani B."/>
            <person name="Purcell S."/>
            <person name="Rachupka T."/>
            <person name="Ramasamy U."/>
            <person name="Rameau R."/>
            <person name="Ray V."/>
            <person name="Raymond C."/>
            <person name="Retta R."/>
            <person name="Richardson S."/>
            <person name="Rise C."/>
            <person name="Rodriguez J."/>
            <person name="Rogers J."/>
            <person name="Rogov P."/>
            <person name="Rutman M."/>
            <person name="Schupbach R."/>
            <person name="Seaman C."/>
            <person name="Settipalli S."/>
            <person name="Sharpe T."/>
            <person name="Sheridan J."/>
            <person name="Sherpa N."/>
            <person name="Shi J."/>
            <person name="Smirnov S."/>
            <person name="Smith C."/>
            <person name="Sougnez C."/>
            <person name="Spencer B."/>
            <person name="Stalker J."/>
            <person name="Stange-thomann N."/>
            <person name="Stavropoulos S."/>
            <person name="Stetson K."/>
            <person name="Stone C."/>
            <person name="Stone S."/>
            <person name="Stubbs M."/>
            <person name="Talamas J."/>
            <person name="Tchuinga P."/>
            <person name="Tenzing P."/>
            <person name="Tesfaye S."/>
            <person name="Theodore J."/>
            <person name="Thoulutsang Y."/>
            <person name="Topham K."/>
            <person name="Towey S."/>
            <person name="Tsamla T."/>
            <person name="Tsomo N."/>
            <person name="Vallee D."/>
            <person name="Vassiliev H."/>
            <person name="Venkataraman V."/>
            <person name="Vinson J."/>
            <person name="Vo A."/>
            <person name="Wade C."/>
            <person name="Wang S."/>
            <person name="Wangchuk T."/>
            <person name="Wangdi T."/>
            <person name="Whittaker C."/>
            <person name="Wilkinson J."/>
            <person name="Wu Y."/>
            <person name="Wyman D."/>
            <person name="Yadav S."/>
            <person name="Yang S."/>
            <person name="Yang X."/>
            <person name="Yeager S."/>
            <person name="Yee E."/>
            <person name="Young G."/>
            <person name="Zainoun J."/>
            <person name="Zembeck L."/>
            <person name="Zimmer A."/>
            <person name="Zody M."/>
            <person name="Lander E."/>
        </authorList>
    </citation>
    <scope>NUCLEOTIDE SEQUENCE [LARGE SCALE GENOMIC DNA]</scope>
</reference>
<evidence type="ECO:0000259" key="2">
    <source>
        <dbReference type="PROSITE" id="PS51406"/>
    </source>
</evidence>
<dbReference type="PANTHER" id="PTHR19143">
    <property type="entry name" value="FIBRINOGEN/TENASCIN/ANGIOPOEITIN"/>
    <property type="match status" value="1"/>
</dbReference>
<dbReference type="eggNOG" id="KOG2579">
    <property type="taxonomic scope" value="Eukaryota"/>
</dbReference>
<dbReference type="Ensembl" id="ENSCSAVT00000001013.1">
    <property type="protein sequence ID" value="ENSCSAVP00000001002.1"/>
    <property type="gene ID" value="ENSCSAVG00000000562.1"/>
</dbReference>
<sequence length="230" mass="26659">DCRSVQLSGYKKTGIYPIWLQKGYRFVHISCDMDTIRTQVNTTGWIILQQRINGNINFQRGWLNYVEGFGNPNEDYWVGLENIVSLSRQKTVVLRSDLRSVRPVLRVDLTGWDGFKAYAEYDSFALYEEKHHYQLASLQRGVGTAVYPRFLSVFLSVEFITFDNINNGITFAPNCPSPQNGGWWYSLCSYANLNGKYPGPTDKMSIHNIYWLYWSTINKKNTALRYVSMK</sequence>
<keyword evidence="4" id="KW-1185">Reference proteome</keyword>
<dbReference type="AlphaFoldDB" id="H2Y6Q4"/>
<feature type="domain" description="Fibrinogen C-terminal" evidence="2">
    <location>
        <begin position="1"/>
        <end position="230"/>
    </location>
</feature>
<dbReference type="InterPro" id="IPR050373">
    <property type="entry name" value="Fibrinogen_C-term_domain"/>
</dbReference>
<evidence type="ECO:0000313" key="4">
    <source>
        <dbReference type="Proteomes" id="UP000007875"/>
    </source>
</evidence>
<accession>H2Y6Q4</accession>
<keyword evidence="1" id="KW-1015">Disulfide bond</keyword>
<dbReference type="InterPro" id="IPR014716">
    <property type="entry name" value="Fibrinogen_a/b/g_C_1"/>
</dbReference>
<dbReference type="InParanoid" id="H2Y6Q4"/>
<dbReference type="HOGENOM" id="CLU_038628_6_1_1"/>
<name>H2Y6Q4_CIOSA</name>
<proteinExistence type="predicted"/>
<dbReference type="Pfam" id="PF00147">
    <property type="entry name" value="Fibrinogen_C"/>
    <property type="match status" value="1"/>
</dbReference>
<evidence type="ECO:0000256" key="1">
    <source>
        <dbReference type="ARBA" id="ARBA00023157"/>
    </source>
</evidence>
<dbReference type="InterPro" id="IPR036056">
    <property type="entry name" value="Fibrinogen-like_C"/>
</dbReference>
<reference evidence="3" key="3">
    <citation type="submission" date="2025-09" db="UniProtKB">
        <authorList>
            <consortium name="Ensembl"/>
        </authorList>
    </citation>
    <scope>IDENTIFICATION</scope>
</reference>
<dbReference type="SMART" id="SM00186">
    <property type="entry name" value="FBG"/>
    <property type="match status" value="1"/>
</dbReference>
<dbReference type="InterPro" id="IPR002181">
    <property type="entry name" value="Fibrinogen_a/b/g_C_dom"/>
</dbReference>
<dbReference type="PANTHER" id="PTHR19143:SF459">
    <property type="entry name" value="FIBRINOGEN C-TERMINAL DOMAIN-CONTAINING PROTEIN"/>
    <property type="match status" value="1"/>
</dbReference>
<reference evidence="3" key="2">
    <citation type="submission" date="2025-08" db="UniProtKB">
        <authorList>
            <consortium name="Ensembl"/>
        </authorList>
    </citation>
    <scope>IDENTIFICATION</scope>
</reference>
<dbReference type="GeneTree" id="ENSGT00940000157467"/>
<dbReference type="SUPFAM" id="SSF56496">
    <property type="entry name" value="Fibrinogen C-terminal domain-like"/>
    <property type="match status" value="1"/>
</dbReference>
<evidence type="ECO:0000313" key="3">
    <source>
        <dbReference type="Ensembl" id="ENSCSAVP00000001002.1"/>
    </source>
</evidence>
<dbReference type="STRING" id="51511.ENSCSAVP00000001002"/>
<protein>
    <recommendedName>
        <fullName evidence="2">Fibrinogen C-terminal domain-containing protein</fullName>
    </recommendedName>
</protein>
<dbReference type="GO" id="GO:0005615">
    <property type="term" value="C:extracellular space"/>
    <property type="evidence" value="ECO:0007669"/>
    <property type="project" value="TreeGrafter"/>
</dbReference>
<dbReference type="PROSITE" id="PS00514">
    <property type="entry name" value="FIBRINOGEN_C_1"/>
    <property type="match status" value="1"/>
</dbReference>
<dbReference type="Proteomes" id="UP000007875">
    <property type="component" value="Unassembled WGS sequence"/>
</dbReference>
<dbReference type="Gene3D" id="3.90.215.10">
    <property type="entry name" value="Gamma Fibrinogen, chain A, domain 1"/>
    <property type="match status" value="1"/>
</dbReference>